<evidence type="ECO:0000313" key="3">
    <source>
        <dbReference type="Proteomes" id="UP001240236"/>
    </source>
</evidence>
<name>A0AAE3W7F1_9ACTN</name>
<dbReference type="InterPro" id="IPR002018">
    <property type="entry name" value="CarbesteraseB"/>
</dbReference>
<proteinExistence type="predicted"/>
<sequence length="442" mass="46408">MTTTTPGAHRSADDEPWTATPVRVTGGLLRGRRERGLTVLRGVRYATAARFAAPEPEAPWDGERDALADVGVPPQPASRPTSPLGVITVGTLTEDCLRLTVATPAADDRRRPVLVFLHGGGYRSGSAAWGRYDVRRLAREGDTVVVGVGSRTGALGWLRLPGLAPGNLGLADQVTALRWIRDNIAGLGGDPDRITLAGHSSGAHAVVCLIGTPAARGLFHRAIVQSPPLGLGLGSPAASARASAAFLRRLGTDPRAASVADIVAAQERAERDLAVRTVGGLVPAFMPVAGADPLPAPDAWRAEALANAENLQIIAGTAERELAYFFRNTPLATVPGLERTSTARVFARPTQRFAELMAAGGARVHTYRIGAPGPALPLRGAHCGELPWLLGTEPDWAGAPILNGRSWPEIDADGAPMRAAWLRFTATGDPGWPAGPAHPYRF</sequence>
<dbReference type="EMBL" id="JAUSUZ010000001">
    <property type="protein sequence ID" value="MDQ0371016.1"/>
    <property type="molecule type" value="Genomic_DNA"/>
</dbReference>
<comment type="caution">
    <text evidence="2">The sequence shown here is derived from an EMBL/GenBank/DDBJ whole genome shotgun (WGS) entry which is preliminary data.</text>
</comment>
<evidence type="ECO:0000259" key="1">
    <source>
        <dbReference type="Pfam" id="PF00135"/>
    </source>
</evidence>
<dbReference type="EC" id="3.1.1.-" evidence="2"/>
<accession>A0AAE3W7F1</accession>
<dbReference type="PANTHER" id="PTHR11559">
    <property type="entry name" value="CARBOXYLESTERASE"/>
    <property type="match status" value="1"/>
</dbReference>
<feature type="domain" description="Carboxylesterase type B" evidence="1">
    <location>
        <begin position="22"/>
        <end position="328"/>
    </location>
</feature>
<dbReference type="InterPro" id="IPR050309">
    <property type="entry name" value="Type-B_Carboxylest/Lipase"/>
</dbReference>
<dbReference type="InterPro" id="IPR029058">
    <property type="entry name" value="AB_hydrolase_fold"/>
</dbReference>
<dbReference type="Gene3D" id="3.40.50.1820">
    <property type="entry name" value="alpha/beta hydrolase"/>
    <property type="match status" value="1"/>
</dbReference>
<evidence type="ECO:0000313" key="2">
    <source>
        <dbReference type="EMBL" id="MDQ0371016.1"/>
    </source>
</evidence>
<keyword evidence="3" id="KW-1185">Reference proteome</keyword>
<protein>
    <submittedName>
        <fullName evidence="2">Para-nitrobenzyl esterase</fullName>
        <ecNumber evidence="2">3.1.1.-</ecNumber>
    </submittedName>
</protein>
<dbReference type="Proteomes" id="UP001240236">
    <property type="component" value="Unassembled WGS sequence"/>
</dbReference>
<dbReference type="RefSeq" id="WP_307247449.1">
    <property type="nucleotide sequence ID" value="NZ_JAUSUZ010000001.1"/>
</dbReference>
<dbReference type="GO" id="GO:0016787">
    <property type="term" value="F:hydrolase activity"/>
    <property type="evidence" value="ECO:0007669"/>
    <property type="project" value="UniProtKB-KW"/>
</dbReference>
<dbReference type="AlphaFoldDB" id="A0AAE3W7F1"/>
<reference evidence="2 3" key="1">
    <citation type="submission" date="2023-07" db="EMBL/GenBank/DDBJ databases">
        <title>Sequencing the genomes of 1000 actinobacteria strains.</title>
        <authorList>
            <person name="Klenk H.-P."/>
        </authorList>
    </citation>
    <scope>NUCLEOTIDE SEQUENCE [LARGE SCALE GENOMIC DNA]</scope>
    <source>
        <strain evidence="2 3">DSM 44709</strain>
    </source>
</reference>
<gene>
    <name evidence="2" type="ORF">J2S42_007685</name>
</gene>
<organism evidence="2 3">
    <name type="scientific">Catenuloplanes indicus</name>
    <dbReference type="NCBI Taxonomy" id="137267"/>
    <lineage>
        <taxon>Bacteria</taxon>
        <taxon>Bacillati</taxon>
        <taxon>Actinomycetota</taxon>
        <taxon>Actinomycetes</taxon>
        <taxon>Micromonosporales</taxon>
        <taxon>Micromonosporaceae</taxon>
        <taxon>Catenuloplanes</taxon>
    </lineage>
</organism>
<dbReference type="Pfam" id="PF00135">
    <property type="entry name" value="COesterase"/>
    <property type="match status" value="1"/>
</dbReference>
<keyword evidence="2" id="KW-0378">Hydrolase</keyword>
<dbReference type="SUPFAM" id="SSF53474">
    <property type="entry name" value="alpha/beta-Hydrolases"/>
    <property type="match status" value="1"/>
</dbReference>